<gene>
    <name evidence="1" type="ORF">PIB30_004294</name>
</gene>
<accession>A0ABU6T3V5</accession>
<dbReference type="EMBL" id="JASCZI010090629">
    <property type="protein sequence ID" value="MED6143204.1"/>
    <property type="molecule type" value="Genomic_DNA"/>
</dbReference>
<proteinExistence type="predicted"/>
<sequence>MGQLLICNMNSLHCTSLGKKGWNHALPHCKKGWNHAEVAVFYGGIDDDHKLVPTESIVKEIGMHVVKQKDSSIIEDIRFTDPHKMAELIMMMMMLSKILPNHKKQPLLLETCIGLWTLLFLTHTLSGTHSE</sequence>
<organism evidence="1 2">
    <name type="scientific">Stylosanthes scabra</name>
    <dbReference type="NCBI Taxonomy" id="79078"/>
    <lineage>
        <taxon>Eukaryota</taxon>
        <taxon>Viridiplantae</taxon>
        <taxon>Streptophyta</taxon>
        <taxon>Embryophyta</taxon>
        <taxon>Tracheophyta</taxon>
        <taxon>Spermatophyta</taxon>
        <taxon>Magnoliopsida</taxon>
        <taxon>eudicotyledons</taxon>
        <taxon>Gunneridae</taxon>
        <taxon>Pentapetalae</taxon>
        <taxon>rosids</taxon>
        <taxon>fabids</taxon>
        <taxon>Fabales</taxon>
        <taxon>Fabaceae</taxon>
        <taxon>Papilionoideae</taxon>
        <taxon>50 kb inversion clade</taxon>
        <taxon>dalbergioids sensu lato</taxon>
        <taxon>Dalbergieae</taxon>
        <taxon>Pterocarpus clade</taxon>
        <taxon>Stylosanthes</taxon>
    </lineage>
</organism>
<evidence type="ECO:0000313" key="1">
    <source>
        <dbReference type="EMBL" id="MED6143204.1"/>
    </source>
</evidence>
<name>A0ABU6T3V5_9FABA</name>
<comment type="caution">
    <text evidence="1">The sequence shown here is derived from an EMBL/GenBank/DDBJ whole genome shotgun (WGS) entry which is preliminary data.</text>
</comment>
<evidence type="ECO:0000313" key="2">
    <source>
        <dbReference type="Proteomes" id="UP001341840"/>
    </source>
</evidence>
<reference evidence="1 2" key="1">
    <citation type="journal article" date="2023" name="Plants (Basel)">
        <title>Bridging the Gap: Combining Genomics and Transcriptomics Approaches to Understand Stylosanthes scabra, an Orphan Legume from the Brazilian Caatinga.</title>
        <authorList>
            <person name="Ferreira-Neto J.R.C."/>
            <person name="da Silva M.D."/>
            <person name="Binneck E."/>
            <person name="de Melo N.F."/>
            <person name="da Silva R.H."/>
            <person name="de Melo A.L.T.M."/>
            <person name="Pandolfi V."/>
            <person name="Bustamante F.O."/>
            <person name="Brasileiro-Vidal A.C."/>
            <person name="Benko-Iseppon A.M."/>
        </authorList>
    </citation>
    <scope>NUCLEOTIDE SEQUENCE [LARGE SCALE GENOMIC DNA]</scope>
    <source>
        <tissue evidence="1">Leaves</tissue>
    </source>
</reference>
<protein>
    <submittedName>
        <fullName evidence="1">Uncharacterized protein</fullName>
    </submittedName>
</protein>
<dbReference type="Proteomes" id="UP001341840">
    <property type="component" value="Unassembled WGS sequence"/>
</dbReference>
<keyword evidence="2" id="KW-1185">Reference proteome</keyword>